<keyword evidence="4" id="KW-1185">Reference proteome</keyword>
<evidence type="ECO:0000313" key="3">
    <source>
        <dbReference type="EMBL" id="BDQ34153.1"/>
    </source>
</evidence>
<dbReference type="EMBL" id="AP026708">
    <property type="protein sequence ID" value="BDQ34153.1"/>
    <property type="molecule type" value="Genomic_DNA"/>
</dbReference>
<name>A0ABM8ARU5_9BACT</name>
<dbReference type="Pfam" id="PF13476">
    <property type="entry name" value="AAA_23"/>
    <property type="match status" value="1"/>
</dbReference>
<dbReference type="Proteomes" id="UP001061361">
    <property type="component" value="Chromosome"/>
</dbReference>
<evidence type="ECO:0000256" key="1">
    <source>
        <dbReference type="SAM" id="MobiDB-lite"/>
    </source>
</evidence>
<sequence length="448" mass="49317">MIKKVTIDNFMAHVHTELELGPGVTILTGPNNTGKSAVVEALRCVATNPTPSHFLRHGAKEARVAVEMDDTTKVVWVRTKRWAMYELWLPGADEPEEYHKLQRKVPEDIQKVLRMNQVDLETSSRPVDIHIGNQREPVFLLNRPDSDAAAFFAASTESAHLLAMQDLLKLQVRDRKRESEALSADLGRIERELDCLESLPSLELKIEAAREMETETIRYEREIPALEGVLAQGRNLAGTLKARGMAATVLEKASAPPQPSETRELAETLTLLDRAARQLGTAQGASGALQPLESPPRTEDAPSLARLADTLFSTDRTLRRVEAQAGALADLFAPPEPEKTAGLSGLLDEYIALQYRGARLGRWHGVLRGVIEPPVLESGEGLRSLLARMADLTGRIRTQETSLSGLETDLRNIVEQLTARIDELGRCPTCGRDMTAAEFLDHGGCHDS</sequence>
<organism evidence="3 4">
    <name type="scientific">Pseudodesulfovibrio portus</name>
    <dbReference type="NCBI Taxonomy" id="231439"/>
    <lineage>
        <taxon>Bacteria</taxon>
        <taxon>Pseudomonadati</taxon>
        <taxon>Thermodesulfobacteriota</taxon>
        <taxon>Desulfovibrionia</taxon>
        <taxon>Desulfovibrionales</taxon>
        <taxon>Desulfovibrionaceae</taxon>
    </lineage>
</organism>
<evidence type="ECO:0000259" key="2">
    <source>
        <dbReference type="Pfam" id="PF13476"/>
    </source>
</evidence>
<dbReference type="SUPFAM" id="SSF52540">
    <property type="entry name" value="P-loop containing nucleoside triphosphate hydrolases"/>
    <property type="match status" value="1"/>
</dbReference>
<evidence type="ECO:0000313" key="4">
    <source>
        <dbReference type="Proteomes" id="UP001061361"/>
    </source>
</evidence>
<feature type="domain" description="Rad50/SbcC-type AAA" evidence="2">
    <location>
        <begin position="4"/>
        <end position="69"/>
    </location>
</feature>
<accession>A0ABM8ARU5</accession>
<gene>
    <name evidence="3" type="ORF">JCM14722_16950</name>
</gene>
<dbReference type="RefSeq" id="WP_264981045.1">
    <property type="nucleotide sequence ID" value="NZ_AP026708.1"/>
</dbReference>
<dbReference type="InterPro" id="IPR038729">
    <property type="entry name" value="Rad50/SbcC_AAA"/>
</dbReference>
<reference evidence="3" key="1">
    <citation type="submission" date="2022-08" db="EMBL/GenBank/DDBJ databases">
        <title>Genome Sequence of the sulphate-reducing bacterium, Pseudodesulfovibrio portus JCM14722.</title>
        <authorList>
            <person name="Kondo R."/>
            <person name="Kataoka T."/>
        </authorList>
    </citation>
    <scope>NUCLEOTIDE SEQUENCE</scope>
    <source>
        <strain evidence="3">JCM 14722</strain>
    </source>
</reference>
<feature type="region of interest" description="Disordered" evidence="1">
    <location>
        <begin position="282"/>
        <end position="301"/>
    </location>
</feature>
<proteinExistence type="predicted"/>
<dbReference type="InterPro" id="IPR027417">
    <property type="entry name" value="P-loop_NTPase"/>
</dbReference>
<dbReference type="Gene3D" id="3.40.50.300">
    <property type="entry name" value="P-loop containing nucleotide triphosphate hydrolases"/>
    <property type="match status" value="1"/>
</dbReference>
<protein>
    <recommendedName>
        <fullName evidence="2">Rad50/SbcC-type AAA domain-containing protein</fullName>
    </recommendedName>
</protein>